<evidence type="ECO:0000313" key="2">
    <source>
        <dbReference type="Proteomes" id="UP000797356"/>
    </source>
</evidence>
<accession>A0A8K0N0L3</accession>
<comment type="caution">
    <text evidence="1">The sequence shown here is derived from an EMBL/GenBank/DDBJ whole genome shotgun (WGS) entry which is preliminary data.</text>
</comment>
<dbReference type="PANTHER" id="PTHR43025">
    <property type="entry name" value="MONOGALACTOSYLDIACYLGLYCEROL SYNTHASE"/>
    <property type="match status" value="1"/>
</dbReference>
<reference evidence="1" key="1">
    <citation type="journal article" date="2017" name="Gigascience">
        <title>The genome draft of coconut (Cocos nucifera).</title>
        <authorList>
            <person name="Xiao Y."/>
            <person name="Xu P."/>
            <person name="Fan H."/>
            <person name="Baudouin L."/>
            <person name="Xia W."/>
            <person name="Bocs S."/>
            <person name="Xu J."/>
            <person name="Li Q."/>
            <person name="Guo A."/>
            <person name="Zhou L."/>
            <person name="Li J."/>
            <person name="Wu Y."/>
            <person name="Ma Z."/>
            <person name="Armero A."/>
            <person name="Issali A.E."/>
            <person name="Liu N."/>
            <person name="Peng M."/>
            <person name="Yang Y."/>
        </authorList>
    </citation>
    <scope>NUCLEOTIDE SEQUENCE</scope>
    <source>
        <tissue evidence="1">Spear leaf of Hainan Tall coconut</tissue>
    </source>
</reference>
<protein>
    <submittedName>
        <fullName evidence="1">Putative monogalactosyldiacylglycerol synthase 3, chloroplastic</fullName>
    </submittedName>
</protein>
<dbReference type="Gene3D" id="3.40.50.2000">
    <property type="entry name" value="Glycogen Phosphorylase B"/>
    <property type="match status" value="1"/>
</dbReference>
<dbReference type="PANTHER" id="PTHR43025:SF1">
    <property type="entry name" value="MONOGALACTOSYLDIACYLGLYCEROL SYNTHASE 2, CHLOROPLASTIC"/>
    <property type="match status" value="1"/>
</dbReference>
<dbReference type="AlphaFoldDB" id="A0A8K0N0L3"/>
<proteinExistence type="predicted"/>
<dbReference type="InterPro" id="IPR050519">
    <property type="entry name" value="Glycosyltransf_28_UgtP"/>
</dbReference>
<name>A0A8K0N0L3_COCNU</name>
<dbReference type="Proteomes" id="UP000797356">
    <property type="component" value="Chromosome 4"/>
</dbReference>
<keyword evidence="2" id="KW-1185">Reference proteome</keyword>
<dbReference type="EMBL" id="CM017875">
    <property type="protein sequence ID" value="KAG1338661.1"/>
    <property type="molecule type" value="Genomic_DNA"/>
</dbReference>
<gene>
    <name evidence="1" type="ORF">COCNU_04G009670</name>
</gene>
<dbReference type="OrthoDB" id="200404at2759"/>
<sequence length="139" mass="15291">MLLLFFLKILRKNRDNMPILSASLLLCQAGPGTIAEALIRGLPIILNDFIPGQEVGNVPYVVDNGAGVFSKSSKQTASLVARWFGPESEELRRMSQNALKLAQPDAIFDIVKDINELAKQLGPLSHISYSLTSSFYQPM</sequence>
<organism evidence="1 2">
    <name type="scientific">Cocos nucifera</name>
    <name type="common">Coconut palm</name>
    <dbReference type="NCBI Taxonomy" id="13894"/>
    <lineage>
        <taxon>Eukaryota</taxon>
        <taxon>Viridiplantae</taxon>
        <taxon>Streptophyta</taxon>
        <taxon>Embryophyta</taxon>
        <taxon>Tracheophyta</taxon>
        <taxon>Spermatophyta</taxon>
        <taxon>Magnoliopsida</taxon>
        <taxon>Liliopsida</taxon>
        <taxon>Arecaceae</taxon>
        <taxon>Arecoideae</taxon>
        <taxon>Cocoseae</taxon>
        <taxon>Attaleinae</taxon>
        <taxon>Cocos</taxon>
    </lineage>
</organism>
<evidence type="ECO:0000313" key="1">
    <source>
        <dbReference type="EMBL" id="KAG1338661.1"/>
    </source>
</evidence>
<dbReference type="SUPFAM" id="SSF53756">
    <property type="entry name" value="UDP-Glycosyltransferase/glycogen phosphorylase"/>
    <property type="match status" value="1"/>
</dbReference>
<reference evidence="1" key="2">
    <citation type="submission" date="2019-07" db="EMBL/GenBank/DDBJ databases">
        <authorList>
            <person name="Yang Y."/>
            <person name="Bocs S."/>
            <person name="Baudouin L."/>
        </authorList>
    </citation>
    <scope>NUCLEOTIDE SEQUENCE</scope>
    <source>
        <tissue evidence="1">Spear leaf of Hainan Tall coconut</tissue>
    </source>
</reference>